<dbReference type="OrthoDB" id="3677453at2"/>
<dbReference type="SMART" id="SM00382">
    <property type="entry name" value="AAA"/>
    <property type="match status" value="1"/>
</dbReference>
<keyword evidence="4" id="KW-1003">Cell membrane</keyword>
<evidence type="ECO:0000256" key="3">
    <source>
        <dbReference type="ARBA" id="ARBA00022448"/>
    </source>
</evidence>
<gene>
    <name evidence="11" type="ORF">ELQ94_02265</name>
</gene>
<comment type="similarity">
    <text evidence="2">Belongs to the ABC transporter superfamily.</text>
</comment>
<accession>A0A3S0Y2S2</accession>
<comment type="caution">
    <text evidence="11">The sequence shown here is derived from an EMBL/GenBank/DDBJ whole genome shotgun (WGS) entry which is preliminary data.</text>
</comment>
<evidence type="ECO:0000256" key="6">
    <source>
        <dbReference type="ARBA" id="ARBA00022741"/>
    </source>
</evidence>
<dbReference type="Proteomes" id="UP000274909">
    <property type="component" value="Unassembled WGS sequence"/>
</dbReference>
<dbReference type="InterPro" id="IPR003439">
    <property type="entry name" value="ABC_transporter-like_ATP-bd"/>
</dbReference>
<sequence length="300" mass="33130">MSTPTTVGDRSAGKPIHETNPVLTIDHVSIDYLAQRTVHAVKDVSLTLGRGEILGLAGESGCGKSTLAYAINRLLKPPAVVSSGTISFHSREGYSIDLGALQGEELRQFRWDRISMVFQGAMNSLNPVISIQAQLEDVFSTHRPELSKKERREKCGELLERVGVDRSRLKSFPHELSGGMRQRVMIAMAMALDPQVMIMDEPTTALDVVVQREILREITRLRAELGFAVIFITHDLPLLLEISDRIAVMKEGEIVELGQALDVYTKPQHEYTKRLLASFPSLTGDRGDFARGTHGKGTDA</sequence>
<dbReference type="CDD" id="cd03257">
    <property type="entry name" value="ABC_NikE_OppD_transporters"/>
    <property type="match status" value="1"/>
</dbReference>
<evidence type="ECO:0000313" key="12">
    <source>
        <dbReference type="Proteomes" id="UP000274909"/>
    </source>
</evidence>
<dbReference type="PROSITE" id="PS00211">
    <property type="entry name" value="ABC_TRANSPORTER_1"/>
    <property type="match status" value="1"/>
</dbReference>
<keyword evidence="8" id="KW-1278">Translocase</keyword>
<evidence type="ECO:0000313" key="11">
    <source>
        <dbReference type="EMBL" id="RUR03391.1"/>
    </source>
</evidence>
<keyword evidence="12" id="KW-1185">Reference proteome</keyword>
<evidence type="ECO:0000259" key="10">
    <source>
        <dbReference type="PROSITE" id="PS50893"/>
    </source>
</evidence>
<evidence type="ECO:0000256" key="8">
    <source>
        <dbReference type="ARBA" id="ARBA00022967"/>
    </source>
</evidence>
<protein>
    <submittedName>
        <fullName evidence="11">ABC transporter ATP-binding protein</fullName>
    </submittedName>
</protein>
<evidence type="ECO:0000256" key="5">
    <source>
        <dbReference type="ARBA" id="ARBA00022519"/>
    </source>
</evidence>
<evidence type="ECO:0000256" key="2">
    <source>
        <dbReference type="ARBA" id="ARBA00005417"/>
    </source>
</evidence>
<dbReference type="Pfam" id="PF00005">
    <property type="entry name" value="ABC_tran"/>
    <property type="match status" value="1"/>
</dbReference>
<keyword evidence="3" id="KW-0813">Transport</keyword>
<dbReference type="Gene3D" id="3.40.50.300">
    <property type="entry name" value="P-loop containing nucleotide triphosphate hydrolases"/>
    <property type="match status" value="1"/>
</dbReference>
<organism evidence="11 12">
    <name type="scientific">Labedella endophytica</name>
    <dbReference type="NCBI Taxonomy" id="1523160"/>
    <lineage>
        <taxon>Bacteria</taxon>
        <taxon>Bacillati</taxon>
        <taxon>Actinomycetota</taxon>
        <taxon>Actinomycetes</taxon>
        <taxon>Micrococcales</taxon>
        <taxon>Microbacteriaceae</taxon>
        <taxon>Labedella</taxon>
    </lineage>
</organism>
<dbReference type="PANTHER" id="PTHR43297:SF14">
    <property type="entry name" value="ATPASE AAA-TYPE CORE DOMAIN-CONTAINING PROTEIN"/>
    <property type="match status" value="1"/>
</dbReference>
<dbReference type="InterPro" id="IPR017871">
    <property type="entry name" value="ABC_transporter-like_CS"/>
</dbReference>
<evidence type="ECO:0000256" key="7">
    <source>
        <dbReference type="ARBA" id="ARBA00022840"/>
    </source>
</evidence>
<evidence type="ECO:0000256" key="1">
    <source>
        <dbReference type="ARBA" id="ARBA00004202"/>
    </source>
</evidence>
<name>A0A3S0Y2S2_9MICO</name>
<keyword evidence="6" id="KW-0547">Nucleotide-binding</keyword>
<dbReference type="GO" id="GO:0016887">
    <property type="term" value="F:ATP hydrolysis activity"/>
    <property type="evidence" value="ECO:0007669"/>
    <property type="project" value="InterPro"/>
</dbReference>
<dbReference type="InterPro" id="IPR050388">
    <property type="entry name" value="ABC_Ni/Peptide_Import"/>
</dbReference>
<reference evidence="11 12" key="1">
    <citation type="submission" date="2018-12" db="EMBL/GenBank/DDBJ databases">
        <authorList>
            <person name="Li F."/>
        </authorList>
    </citation>
    <scope>NUCLEOTIDE SEQUENCE [LARGE SCALE GENOMIC DNA]</scope>
    <source>
        <strain evidence="11 12">EGI 6500705</strain>
    </source>
</reference>
<feature type="domain" description="ABC transporter" evidence="10">
    <location>
        <begin position="25"/>
        <end position="276"/>
    </location>
</feature>
<proteinExistence type="inferred from homology"/>
<keyword evidence="5" id="KW-0997">Cell inner membrane</keyword>
<evidence type="ECO:0000256" key="4">
    <source>
        <dbReference type="ARBA" id="ARBA00022475"/>
    </source>
</evidence>
<evidence type="ECO:0000256" key="9">
    <source>
        <dbReference type="ARBA" id="ARBA00023136"/>
    </source>
</evidence>
<dbReference type="PANTHER" id="PTHR43297">
    <property type="entry name" value="OLIGOPEPTIDE TRANSPORT ATP-BINDING PROTEIN APPD"/>
    <property type="match status" value="1"/>
</dbReference>
<keyword evidence="7 11" id="KW-0067">ATP-binding</keyword>
<keyword evidence="9" id="KW-0472">Membrane</keyword>
<dbReference type="EMBL" id="RZGZ01000001">
    <property type="protein sequence ID" value="RUR03391.1"/>
    <property type="molecule type" value="Genomic_DNA"/>
</dbReference>
<dbReference type="FunFam" id="3.40.50.300:FF:000016">
    <property type="entry name" value="Oligopeptide ABC transporter ATP-binding component"/>
    <property type="match status" value="1"/>
</dbReference>
<dbReference type="PROSITE" id="PS50893">
    <property type="entry name" value="ABC_TRANSPORTER_2"/>
    <property type="match status" value="1"/>
</dbReference>
<dbReference type="InterPro" id="IPR003593">
    <property type="entry name" value="AAA+_ATPase"/>
</dbReference>
<dbReference type="AlphaFoldDB" id="A0A3S0Y2S2"/>
<dbReference type="GO" id="GO:0005886">
    <property type="term" value="C:plasma membrane"/>
    <property type="evidence" value="ECO:0007669"/>
    <property type="project" value="UniProtKB-SubCell"/>
</dbReference>
<comment type="subcellular location">
    <subcellularLocation>
        <location evidence="1">Cell membrane</location>
        <topology evidence="1">Peripheral membrane protein</topology>
    </subcellularLocation>
</comment>
<dbReference type="InterPro" id="IPR027417">
    <property type="entry name" value="P-loop_NTPase"/>
</dbReference>
<dbReference type="SUPFAM" id="SSF52540">
    <property type="entry name" value="P-loop containing nucleoside triphosphate hydrolases"/>
    <property type="match status" value="1"/>
</dbReference>
<dbReference type="GO" id="GO:0005524">
    <property type="term" value="F:ATP binding"/>
    <property type="evidence" value="ECO:0007669"/>
    <property type="project" value="UniProtKB-KW"/>
</dbReference>